<dbReference type="PANTHER" id="PTHR42070">
    <property type="entry name" value="FILAMENT ASSOCIATED PROTEIN, PUTATIVE (AFU_ORTHOLOGUE AFUA_8G06630)-RELATED"/>
    <property type="match status" value="1"/>
</dbReference>
<dbReference type="CDD" id="cd14688">
    <property type="entry name" value="bZIP_YAP"/>
    <property type="match status" value="1"/>
</dbReference>
<sequence>MKKKANNAITENESGSATLTRVRDNQRRSRARRKEYIQHLEQRLRSFESLGVAASQEIQQAGRKVAKENALLRSLLVLRGVTQNEIEVFLKSHADVAHGETLKSAPATSCPVTPQIEPPVVLGVSQGKSDRPLNVSPRREAVDGQNVSTYSQSLQVHTHANRQELETDGASTNLPVDIPGNKPAFDQFNGDHQEKGHFTSCESAARIIAGLRGYSDSHDLRSELGCGGEADCMVKNLNLFEMFDK</sequence>
<reference evidence="3" key="1">
    <citation type="journal article" date="2015" name="Genome Announc.">
        <title>Draft genome sequence of the fungus Penicillium brasilianum MG11.</title>
        <authorList>
            <person name="Horn F."/>
            <person name="Linde J."/>
            <person name="Mattern D.J."/>
            <person name="Walther G."/>
            <person name="Guthke R."/>
            <person name="Brakhage A.A."/>
            <person name="Valiante V."/>
        </authorList>
    </citation>
    <scope>NUCLEOTIDE SEQUENCE [LARGE SCALE GENOMIC DNA]</scope>
    <source>
        <strain evidence="3">MG11</strain>
    </source>
</reference>
<dbReference type="AlphaFoldDB" id="A0A0F7TFK3"/>
<name>A0A0F7TFK3_PENBI</name>
<feature type="compositionally biased region" description="Polar residues" evidence="1">
    <location>
        <begin position="7"/>
        <end position="19"/>
    </location>
</feature>
<gene>
    <name evidence="2" type="ORF">PMG11_01556</name>
</gene>
<evidence type="ECO:0008006" key="4">
    <source>
        <dbReference type="Google" id="ProtNLM"/>
    </source>
</evidence>
<evidence type="ECO:0000256" key="1">
    <source>
        <dbReference type="SAM" id="MobiDB-lite"/>
    </source>
</evidence>
<feature type="region of interest" description="Disordered" evidence="1">
    <location>
        <begin position="124"/>
        <end position="146"/>
    </location>
</feature>
<evidence type="ECO:0000313" key="3">
    <source>
        <dbReference type="Proteomes" id="UP000042958"/>
    </source>
</evidence>
<dbReference type="STRING" id="104259.A0A0F7TFK3"/>
<keyword evidence="3" id="KW-1185">Reference proteome</keyword>
<organism evidence="2 3">
    <name type="scientific">Penicillium brasilianum</name>
    <dbReference type="NCBI Taxonomy" id="104259"/>
    <lineage>
        <taxon>Eukaryota</taxon>
        <taxon>Fungi</taxon>
        <taxon>Dikarya</taxon>
        <taxon>Ascomycota</taxon>
        <taxon>Pezizomycotina</taxon>
        <taxon>Eurotiomycetes</taxon>
        <taxon>Eurotiomycetidae</taxon>
        <taxon>Eurotiales</taxon>
        <taxon>Aspergillaceae</taxon>
        <taxon>Penicillium</taxon>
    </lineage>
</organism>
<feature type="region of interest" description="Disordered" evidence="1">
    <location>
        <begin position="1"/>
        <end position="30"/>
    </location>
</feature>
<dbReference type="PANTHER" id="PTHR42070:SF1">
    <property type="entry name" value="FILAMENT ASSOCIATED PROTEIN, PUTATIVE (AFU_ORTHOLOGUE AFUA_8G06630)-RELATED"/>
    <property type="match status" value="1"/>
</dbReference>
<accession>A0A0F7TFK3</accession>
<dbReference type="OrthoDB" id="4505928at2759"/>
<dbReference type="Proteomes" id="UP000042958">
    <property type="component" value="Unassembled WGS sequence"/>
</dbReference>
<proteinExistence type="predicted"/>
<dbReference type="EMBL" id="CDHK01000002">
    <property type="protein sequence ID" value="CEJ55290.1"/>
    <property type="molecule type" value="Genomic_DNA"/>
</dbReference>
<protein>
    <recommendedName>
        <fullName evidence="4">BZIP domain-containing protein</fullName>
    </recommendedName>
</protein>
<evidence type="ECO:0000313" key="2">
    <source>
        <dbReference type="EMBL" id="CEJ55290.1"/>
    </source>
</evidence>